<comment type="caution">
    <text evidence="1">The sequence shown here is derived from an EMBL/GenBank/DDBJ whole genome shotgun (WGS) entry which is preliminary data.</text>
</comment>
<organism evidence="1 2">
    <name type="scientific">Paraburkholderia dipogonis</name>
    <dbReference type="NCBI Taxonomy" id="1211383"/>
    <lineage>
        <taxon>Bacteria</taxon>
        <taxon>Pseudomonadati</taxon>
        <taxon>Pseudomonadota</taxon>
        <taxon>Betaproteobacteria</taxon>
        <taxon>Burkholderiales</taxon>
        <taxon>Burkholderiaceae</taxon>
        <taxon>Paraburkholderia</taxon>
    </lineage>
</organism>
<evidence type="ECO:0000313" key="2">
    <source>
        <dbReference type="Proteomes" id="UP000297385"/>
    </source>
</evidence>
<dbReference type="EMBL" id="SNVI01000002">
    <property type="protein sequence ID" value="TFE40428.1"/>
    <property type="molecule type" value="Genomic_DNA"/>
</dbReference>
<proteinExistence type="predicted"/>
<dbReference type="GeneID" id="97306620"/>
<protein>
    <submittedName>
        <fullName evidence="1">Uncharacterized protein</fullName>
    </submittedName>
</protein>
<gene>
    <name evidence="1" type="ORF">E2553_27090</name>
</gene>
<sequence length="117" mass="13152">MHLILRTRQYRGHVQVDRLSGIPKRTGEAIDTLRAWRRQRRVVDDPAASHVIHLGRAGIGDALQFVSLIPEVVCRVPQLQRGNPIYCTFAPPGELVRRSLSAHDVKVVSHEVPRLPA</sequence>
<dbReference type="AlphaFoldDB" id="A0A4Y8MSQ2"/>
<evidence type="ECO:0000313" key="1">
    <source>
        <dbReference type="EMBL" id="TFE40428.1"/>
    </source>
</evidence>
<dbReference type="Proteomes" id="UP000297385">
    <property type="component" value="Unassembled WGS sequence"/>
</dbReference>
<dbReference type="RefSeq" id="WP_134462535.1">
    <property type="nucleotide sequence ID" value="NZ_JBHMFL010000056.1"/>
</dbReference>
<name>A0A4Y8MSQ2_9BURK</name>
<accession>A0A4Y8MSQ2</accession>
<reference evidence="1 2" key="1">
    <citation type="submission" date="2019-03" db="EMBL/GenBank/DDBJ databases">
        <title>Complete Genome Sequence of Paraburkholderia dipogonis ICMP 19430T, a Nitrogen-fixing Symbiont of the South African Invasive Legume Dipogon lignosus in New Zealand.</title>
        <authorList>
            <person name="De Meyer S.E."/>
        </authorList>
    </citation>
    <scope>NUCLEOTIDE SEQUENCE [LARGE SCALE GENOMIC DNA]</scope>
    <source>
        <strain evidence="1 2">ICMP 19430</strain>
    </source>
</reference>